<sequence length="180" mass="19904">MYRNLGLDLAGCAQLLHVTERTLHNWQSGKHDIPYAAYRLLRLLNRMELPGDSWAGWCFHGGKLWTPEGRSFVGTDGSWWSLLVRRAAMFDKLHRLRHWGPDAERRDACRDAGAARAAAVSEASCLPALAGGRREAPALDLSMAHISTARANPALFYGSVAIKFESANVPQWHRAVGGKS</sequence>
<dbReference type="Gene3D" id="1.10.260.40">
    <property type="entry name" value="lambda repressor-like DNA-binding domains"/>
    <property type="match status" value="1"/>
</dbReference>
<dbReference type="EMBL" id="QLTA01000060">
    <property type="protein sequence ID" value="RAR75892.1"/>
    <property type="molecule type" value="Genomic_DNA"/>
</dbReference>
<dbReference type="RefSeq" id="WP_111881516.1">
    <property type="nucleotide sequence ID" value="NZ_CBCSGC010000042.1"/>
</dbReference>
<dbReference type="OrthoDB" id="8795439at2"/>
<dbReference type="NCBIfam" id="NF040522">
    <property type="entry name" value="VC1465_fam"/>
    <property type="match status" value="1"/>
</dbReference>
<dbReference type="Proteomes" id="UP000248856">
    <property type="component" value="Unassembled WGS sequence"/>
</dbReference>
<dbReference type="GO" id="GO:0003677">
    <property type="term" value="F:DNA binding"/>
    <property type="evidence" value="ECO:0007669"/>
    <property type="project" value="InterPro"/>
</dbReference>
<name>A0A328YUM8_9BURK</name>
<evidence type="ECO:0000313" key="1">
    <source>
        <dbReference type="EMBL" id="RAR75892.1"/>
    </source>
</evidence>
<proteinExistence type="predicted"/>
<organism evidence="1 2">
    <name type="scientific">Paracidovorax anthurii</name>
    <dbReference type="NCBI Taxonomy" id="78229"/>
    <lineage>
        <taxon>Bacteria</taxon>
        <taxon>Pseudomonadati</taxon>
        <taxon>Pseudomonadota</taxon>
        <taxon>Betaproteobacteria</taxon>
        <taxon>Burkholderiales</taxon>
        <taxon>Comamonadaceae</taxon>
        <taxon>Paracidovorax</taxon>
    </lineage>
</organism>
<accession>A0A328YUM8</accession>
<dbReference type="InterPro" id="IPR010982">
    <property type="entry name" value="Lambda_DNA-bd_dom_sf"/>
</dbReference>
<evidence type="ECO:0000313" key="2">
    <source>
        <dbReference type="Proteomes" id="UP000248856"/>
    </source>
</evidence>
<protein>
    <submittedName>
        <fullName evidence="1">Uncharacterized protein DUF3653</fullName>
    </submittedName>
</protein>
<comment type="caution">
    <text evidence="1">The sequence shown here is derived from an EMBL/GenBank/DDBJ whole genome shotgun (WGS) entry which is preliminary data.</text>
</comment>
<reference evidence="1 2" key="1">
    <citation type="submission" date="2018-06" db="EMBL/GenBank/DDBJ databases">
        <title>Genomic Encyclopedia of Archaeal and Bacterial Type Strains, Phase II (KMG-II): from individual species to whole genera.</title>
        <authorList>
            <person name="Goeker M."/>
        </authorList>
    </citation>
    <scope>NUCLEOTIDE SEQUENCE [LARGE SCALE GENOMIC DNA]</scope>
    <source>
        <strain evidence="1 2">CFPB 3232</strain>
    </source>
</reference>
<dbReference type="InterPro" id="IPR021077">
    <property type="entry name" value="Phage_phi-Lf_Orf112"/>
</dbReference>
<dbReference type="AlphaFoldDB" id="A0A328YUM8"/>
<dbReference type="Pfam" id="PF12375">
    <property type="entry name" value="DUF3653"/>
    <property type="match status" value="1"/>
</dbReference>
<gene>
    <name evidence="1" type="ORF">AX018_10606</name>
</gene>
<keyword evidence="2" id="KW-1185">Reference proteome</keyword>